<dbReference type="GO" id="GO:0005506">
    <property type="term" value="F:iron ion binding"/>
    <property type="evidence" value="ECO:0007669"/>
    <property type="project" value="InterPro"/>
</dbReference>
<proteinExistence type="inferred from homology"/>
<keyword evidence="5" id="KW-0560">Oxidoreductase</keyword>
<dbReference type="PANTHER" id="PTHR24282:SF15">
    <property type="entry name" value="CYTOCHROME P450, FAMILY 715, SUBFAMILY A, POLYPEPTIDE 1"/>
    <property type="match status" value="1"/>
</dbReference>
<evidence type="ECO:0000256" key="6">
    <source>
        <dbReference type="ARBA" id="ARBA00023004"/>
    </source>
</evidence>
<organism evidence="9 10">
    <name type="scientific">Zingiber officinale</name>
    <name type="common">Ginger</name>
    <name type="synonym">Amomum zingiber</name>
    <dbReference type="NCBI Taxonomy" id="94328"/>
    <lineage>
        <taxon>Eukaryota</taxon>
        <taxon>Viridiplantae</taxon>
        <taxon>Streptophyta</taxon>
        <taxon>Embryophyta</taxon>
        <taxon>Tracheophyta</taxon>
        <taxon>Spermatophyta</taxon>
        <taxon>Magnoliopsida</taxon>
        <taxon>Liliopsida</taxon>
        <taxon>Zingiberales</taxon>
        <taxon>Zingiberaceae</taxon>
        <taxon>Zingiber</taxon>
    </lineage>
</organism>
<evidence type="ECO:0000256" key="4">
    <source>
        <dbReference type="ARBA" id="ARBA00022723"/>
    </source>
</evidence>
<evidence type="ECO:0008006" key="11">
    <source>
        <dbReference type="Google" id="ProtNLM"/>
    </source>
</evidence>
<reference evidence="9 10" key="1">
    <citation type="submission" date="2020-08" db="EMBL/GenBank/DDBJ databases">
        <title>Plant Genome Project.</title>
        <authorList>
            <person name="Zhang R.-G."/>
        </authorList>
    </citation>
    <scope>NUCLEOTIDE SEQUENCE [LARGE SCALE GENOMIC DNA]</scope>
    <source>
        <tissue evidence="9">Rhizome</tissue>
    </source>
</reference>
<evidence type="ECO:0000256" key="7">
    <source>
        <dbReference type="ARBA" id="ARBA00023033"/>
    </source>
</evidence>
<dbReference type="OrthoDB" id="1470350at2759"/>
<evidence type="ECO:0000256" key="2">
    <source>
        <dbReference type="ARBA" id="ARBA00010617"/>
    </source>
</evidence>
<sequence>MRNRSGIVKNSAEIIAKTSFGISEEKGNRLFKKQQMLFRSGRLFGVPFGEILCSKKSYQAWRLGKHIDRLPHDIVSSRREQGDSEAEQQHDLLRQLLEAENRDGRRRKFAARDFMDEYKTFFFTGHETTALALCWALILLALHQKWQSILREEVELVSVGRPFDSDVLSRLTKANKKI</sequence>
<dbReference type="GO" id="GO:0016020">
    <property type="term" value="C:membrane"/>
    <property type="evidence" value="ECO:0007669"/>
    <property type="project" value="UniProtKB-SubCell"/>
</dbReference>
<keyword evidence="6" id="KW-0408">Iron</keyword>
<gene>
    <name evidence="9" type="ORF">ZIOFF_053566</name>
</gene>
<dbReference type="GO" id="GO:0016705">
    <property type="term" value="F:oxidoreductase activity, acting on paired donors, with incorporation or reduction of molecular oxygen"/>
    <property type="evidence" value="ECO:0007669"/>
    <property type="project" value="InterPro"/>
</dbReference>
<comment type="caution">
    <text evidence="9">The sequence shown here is derived from an EMBL/GenBank/DDBJ whole genome shotgun (WGS) entry which is preliminary data.</text>
</comment>
<keyword evidence="3" id="KW-0349">Heme</keyword>
<dbReference type="Proteomes" id="UP000734854">
    <property type="component" value="Unassembled WGS sequence"/>
</dbReference>
<dbReference type="EMBL" id="JACMSC010000015">
    <property type="protein sequence ID" value="KAG6485038.1"/>
    <property type="molecule type" value="Genomic_DNA"/>
</dbReference>
<dbReference type="PANTHER" id="PTHR24282">
    <property type="entry name" value="CYTOCHROME P450 FAMILY MEMBER"/>
    <property type="match status" value="1"/>
</dbReference>
<evidence type="ECO:0000256" key="5">
    <source>
        <dbReference type="ARBA" id="ARBA00023002"/>
    </source>
</evidence>
<evidence type="ECO:0000313" key="9">
    <source>
        <dbReference type="EMBL" id="KAG6485038.1"/>
    </source>
</evidence>
<dbReference type="InterPro" id="IPR050665">
    <property type="entry name" value="Cytochrome_P450_Monooxygen"/>
</dbReference>
<accession>A0A8J5FGT9</accession>
<comment type="similarity">
    <text evidence="2">Belongs to the cytochrome P450 family.</text>
</comment>
<keyword evidence="10" id="KW-1185">Reference proteome</keyword>
<keyword evidence="8" id="KW-0472">Membrane</keyword>
<name>A0A8J5FGT9_ZINOF</name>
<protein>
    <recommendedName>
        <fullName evidence="11">Cytochrome P450</fullName>
    </recommendedName>
</protein>
<evidence type="ECO:0000256" key="3">
    <source>
        <dbReference type="ARBA" id="ARBA00022617"/>
    </source>
</evidence>
<dbReference type="Pfam" id="PF00067">
    <property type="entry name" value="p450"/>
    <property type="match status" value="1"/>
</dbReference>
<dbReference type="AlphaFoldDB" id="A0A8J5FGT9"/>
<comment type="subcellular location">
    <subcellularLocation>
        <location evidence="1">Membrane</location>
    </subcellularLocation>
</comment>
<keyword evidence="4" id="KW-0479">Metal-binding</keyword>
<dbReference type="InterPro" id="IPR001128">
    <property type="entry name" value="Cyt_P450"/>
</dbReference>
<dbReference type="GO" id="GO:0020037">
    <property type="term" value="F:heme binding"/>
    <property type="evidence" value="ECO:0007669"/>
    <property type="project" value="InterPro"/>
</dbReference>
<evidence type="ECO:0000256" key="8">
    <source>
        <dbReference type="ARBA" id="ARBA00023136"/>
    </source>
</evidence>
<evidence type="ECO:0000256" key="1">
    <source>
        <dbReference type="ARBA" id="ARBA00004370"/>
    </source>
</evidence>
<evidence type="ECO:0000313" key="10">
    <source>
        <dbReference type="Proteomes" id="UP000734854"/>
    </source>
</evidence>
<keyword evidence="7" id="KW-0503">Monooxygenase</keyword>
<dbReference type="GO" id="GO:0004497">
    <property type="term" value="F:monooxygenase activity"/>
    <property type="evidence" value="ECO:0007669"/>
    <property type="project" value="UniProtKB-KW"/>
</dbReference>
<dbReference type="GO" id="GO:0006629">
    <property type="term" value="P:lipid metabolic process"/>
    <property type="evidence" value="ECO:0007669"/>
    <property type="project" value="UniProtKB-ARBA"/>
</dbReference>